<protein>
    <submittedName>
        <fullName evidence="6">Formate/nitrite transporter family protein</fullName>
    </submittedName>
</protein>
<dbReference type="GO" id="GO:0005886">
    <property type="term" value="C:plasma membrane"/>
    <property type="evidence" value="ECO:0007669"/>
    <property type="project" value="TreeGrafter"/>
</dbReference>
<evidence type="ECO:0000256" key="1">
    <source>
        <dbReference type="ARBA" id="ARBA00004141"/>
    </source>
</evidence>
<evidence type="ECO:0000256" key="2">
    <source>
        <dbReference type="ARBA" id="ARBA00022692"/>
    </source>
</evidence>
<feature type="transmembrane region" description="Helical" evidence="5">
    <location>
        <begin position="194"/>
        <end position="223"/>
    </location>
</feature>
<feature type="transmembrane region" description="Helical" evidence="5">
    <location>
        <begin position="35"/>
        <end position="58"/>
    </location>
</feature>
<dbReference type="Gene3D" id="1.20.1080.10">
    <property type="entry name" value="Glycerol uptake facilitator protein"/>
    <property type="match status" value="1"/>
</dbReference>
<keyword evidence="4 5" id="KW-0472">Membrane</keyword>
<name>A0A498L0J6_9EURY</name>
<dbReference type="InterPro" id="IPR000292">
    <property type="entry name" value="For/NO2_transpt"/>
</dbReference>
<dbReference type="Pfam" id="PF01226">
    <property type="entry name" value="Form_Nir_trans"/>
    <property type="match status" value="1"/>
</dbReference>
<evidence type="ECO:0000256" key="3">
    <source>
        <dbReference type="ARBA" id="ARBA00022989"/>
    </source>
</evidence>
<sequence length="278" mass="28791">MATDRTDPSPTSYREILRIEIQEGLSELNRSSVGLALSGLSAGLDIGFGPFLMVALISTAEGTFSAATIHILTANAYAVGFIIVVLGRSELFTEHTTLAVIPVLHGEASLAELTRLWGIVYVANIVGATLFAGFVVLVGPDLGAVEPSAFGALAENLVARPSVTLAGGVLAGWLMGLLTWLVAAGHNTMSQIVFVWLVALTIGMGYLPHSIAGTVEVLFAVFAGQGATLADFGGFLLWSTVGNALGGSVFVALLKYGHGIKGGKEPEAYDDEADVGES</sequence>
<dbReference type="RefSeq" id="WP_129070239.1">
    <property type="nucleotide sequence ID" value="NZ_RDFA01000007.1"/>
</dbReference>
<evidence type="ECO:0000256" key="4">
    <source>
        <dbReference type="ARBA" id="ARBA00023136"/>
    </source>
</evidence>
<keyword evidence="3 5" id="KW-1133">Transmembrane helix</keyword>
<comment type="subcellular location">
    <subcellularLocation>
        <location evidence="1">Membrane</location>
        <topology evidence="1">Multi-pass membrane protein</topology>
    </subcellularLocation>
</comment>
<evidence type="ECO:0000256" key="5">
    <source>
        <dbReference type="SAM" id="Phobius"/>
    </source>
</evidence>
<evidence type="ECO:0000313" key="6">
    <source>
        <dbReference type="EMBL" id="RXK46906.1"/>
    </source>
</evidence>
<organism evidence="6 7">
    <name type="scientific">Halorientalis pallida</name>
    <dbReference type="NCBI Taxonomy" id="2479928"/>
    <lineage>
        <taxon>Archaea</taxon>
        <taxon>Methanobacteriati</taxon>
        <taxon>Methanobacteriota</taxon>
        <taxon>Stenosarchaea group</taxon>
        <taxon>Halobacteria</taxon>
        <taxon>Halobacteriales</taxon>
        <taxon>Haloarculaceae</taxon>
        <taxon>Halorientalis</taxon>
    </lineage>
</organism>
<dbReference type="EMBL" id="RDFA01000007">
    <property type="protein sequence ID" value="RXK46906.1"/>
    <property type="molecule type" value="Genomic_DNA"/>
</dbReference>
<dbReference type="OrthoDB" id="117182at2157"/>
<comment type="caution">
    <text evidence="6">The sequence shown here is derived from an EMBL/GenBank/DDBJ whole genome shotgun (WGS) entry which is preliminary data.</text>
</comment>
<dbReference type="PANTHER" id="PTHR30520">
    <property type="entry name" value="FORMATE TRANSPORTER-RELATED"/>
    <property type="match status" value="1"/>
</dbReference>
<feature type="transmembrane region" description="Helical" evidence="5">
    <location>
        <begin position="116"/>
        <end position="138"/>
    </location>
</feature>
<dbReference type="InterPro" id="IPR023271">
    <property type="entry name" value="Aquaporin-like"/>
</dbReference>
<evidence type="ECO:0000313" key="7">
    <source>
        <dbReference type="Proteomes" id="UP000289691"/>
    </source>
</evidence>
<keyword evidence="7" id="KW-1185">Reference proteome</keyword>
<feature type="transmembrane region" description="Helical" evidence="5">
    <location>
        <begin position="158"/>
        <end position="182"/>
    </location>
</feature>
<dbReference type="GO" id="GO:0015499">
    <property type="term" value="F:formate transmembrane transporter activity"/>
    <property type="evidence" value="ECO:0007669"/>
    <property type="project" value="TreeGrafter"/>
</dbReference>
<dbReference type="AlphaFoldDB" id="A0A498L0J6"/>
<feature type="transmembrane region" description="Helical" evidence="5">
    <location>
        <begin position="235"/>
        <end position="254"/>
    </location>
</feature>
<dbReference type="Proteomes" id="UP000289691">
    <property type="component" value="Unassembled WGS sequence"/>
</dbReference>
<accession>A0A498L0J6</accession>
<dbReference type="PANTHER" id="PTHR30520:SF2">
    <property type="entry name" value="INNER MEMBRANE PROTEIN YFDC"/>
    <property type="match status" value="1"/>
</dbReference>
<keyword evidence="2 5" id="KW-0812">Transmembrane</keyword>
<feature type="transmembrane region" description="Helical" evidence="5">
    <location>
        <begin position="64"/>
        <end position="86"/>
    </location>
</feature>
<proteinExistence type="predicted"/>
<reference evidence="6 7" key="1">
    <citation type="submission" date="2019-01" db="EMBL/GenBank/DDBJ databases">
        <title>Halorientalis sp. F13-25 a new haloarchaeum isolated from hypersaline water.</title>
        <authorList>
            <person name="Ana D.-V."/>
            <person name="Cristina S.-P."/>
            <person name="Antonio V."/>
        </authorList>
    </citation>
    <scope>NUCLEOTIDE SEQUENCE [LARGE SCALE GENOMIC DNA]</scope>
    <source>
        <strain evidence="6 7">F13-25</strain>
    </source>
</reference>
<gene>
    <name evidence="6" type="ORF">EAF64_17315</name>
</gene>